<name>A0A6C0R8M4_9BACT</name>
<keyword evidence="9" id="KW-1185">Reference proteome</keyword>
<accession>A0A6C0R8M4</accession>
<evidence type="ECO:0000313" key="4">
    <source>
        <dbReference type="EMBL" id="QIA07173.1"/>
    </source>
</evidence>
<dbReference type="EMBL" id="CP048409">
    <property type="protein sequence ID" value="QIA07173.1"/>
    <property type="molecule type" value="Genomic_DNA"/>
</dbReference>
<dbReference type="Pfam" id="PF01609">
    <property type="entry name" value="DDE_Tnp_1"/>
    <property type="match status" value="1"/>
</dbReference>
<dbReference type="RefSeq" id="WP_163344491.1">
    <property type="nucleotide sequence ID" value="NZ_CP048409.1"/>
</dbReference>
<dbReference type="GO" id="GO:0004803">
    <property type="term" value="F:transposase activity"/>
    <property type="evidence" value="ECO:0007669"/>
    <property type="project" value="InterPro"/>
</dbReference>
<dbReference type="KEGG" id="drc:G0Q07_14695"/>
<dbReference type="GO" id="GO:0003677">
    <property type="term" value="F:DNA binding"/>
    <property type="evidence" value="ECO:0007669"/>
    <property type="project" value="InterPro"/>
</dbReference>
<dbReference type="Proteomes" id="UP000474630">
    <property type="component" value="Chromosome"/>
</dbReference>
<protein>
    <submittedName>
        <fullName evidence="3">IS982 family transposase</fullName>
    </submittedName>
</protein>
<dbReference type="KEGG" id="drc:G0Q07_05270"/>
<dbReference type="KEGG" id="drc:G0Q07_02400"/>
<evidence type="ECO:0000313" key="8">
    <source>
        <dbReference type="EMBL" id="QIA08888.1"/>
    </source>
</evidence>
<dbReference type="InterPro" id="IPR002559">
    <property type="entry name" value="Transposase_11"/>
</dbReference>
<proteinExistence type="predicted"/>
<dbReference type="EMBL" id="CP048409">
    <property type="protein sequence ID" value="QIA08336.1"/>
    <property type="molecule type" value="Genomic_DNA"/>
</dbReference>
<dbReference type="KEGG" id="drc:G0Q07_13695"/>
<reference evidence="3 9" key="1">
    <citation type="submission" date="2020-02" db="EMBL/GenBank/DDBJ databases">
        <title>Genome sequencing for Draconibacterium sp. strain M1.</title>
        <authorList>
            <person name="Park S.-J."/>
        </authorList>
    </citation>
    <scope>NUCLEOTIDE SEQUENCE [LARGE SCALE GENOMIC DNA]</scope>
    <source>
        <strain evidence="3 9">M1</strain>
    </source>
</reference>
<evidence type="ECO:0000313" key="2">
    <source>
        <dbReference type="EMBL" id="QIA06559.1"/>
    </source>
</evidence>
<dbReference type="GO" id="GO:0006313">
    <property type="term" value="P:DNA transposition"/>
    <property type="evidence" value="ECO:0007669"/>
    <property type="project" value="InterPro"/>
</dbReference>
<dbReference type="EMBL" id="CP048409">
    <property type="protein sequence ID" value="QIA08707.1"/>
    <property type="molecule type" value="Genomic_DNA"/>
</dbReference>
<feature type="domain" description="Transposase IS4-like" evidence="1">
    <location>
        <begin position="70"/>
        <end position="242"/>
    </location>
</feature>
<dbReference type="EMBL" id="CP048409">
    <property type="protein sequence ID" value="QIA06650.1"/>
    <property type="molecule type" value="Genomic_DNA"/>
</dbReference>
<dbReference type="AlphaFoldDB" id="A0A6C0R8M4"/>
<organism evidence="3 9">
    <name type="scientific">Draconibacterium halophilum</name>
    <dbReference type="NCBI Taxonomy" id="2706887"/>
    <lineage>
        <taxon>Bacteria</taxon>
        <taxon>Pseudomonadati</taxon>
        <taxon>Bacteroidota</taxon>
        <taxon>Bacteroidia</taxon>
        <taxon>Marinilabiliales</taxon>
        <taxon>Prolixibacteraceae</taxon>
        <taxon>Draconibacterium</taxon>
    </lineage>
</organism>
<evidence type="ECO:0000313" key="7">
    <source>
        <dbReference type="EMBL" id="QIA08707.1"/>
    </source>
</evidence>
<evidence type="ECO:0000313" key="9">
    <source>
        <dbReference type="Proteomes" id="UP000474630"/>
    </source>
</evidence>
<evidence type="ECO:0000313" key="6">
    <source>
        <dbReference type="EMBL" id="QIA08336.1"/>
    </source>
</evidence>
<evidence type="ECO:0000313" key="5">
    <source>
        <dbReference type="EMBL" id="QIA07408.1"/>
    </source>
</evidence>
<dbReference type="EMBL" id="CP048409">
    <property type="protein sequence ID" value="QIA07408.1"/>
    <property type="molecule type" value="Genomic_DNA"/>
</dbReference>
<dbReference type="EMBL" id="CP048409">
    <property type="protein sequence ID" value="QIA06559.1"/>
    <property type="molecule type" value="Genomic_DNA"/>
</dbReference>
<dbReference type="KEGG" id="drc:G0Q07_06555"/>
<dbReference type="KEGG" id="drc:G0Q07_11705"/>
<dbReference type="NCBIfam" id="NF033520">
    <property type="entry name" value="transpos_IS982"/>
    <property type="match status" value="1"/>
</dbReference>
<evidence type="ECO:0000313" key="3">
    <source>
        <dbReference type="EMBL" id="QIA06650.1"/>
    </source>
</evidence>
<dbReference type="EMBL" id="CP048409">
    <property type="protein sequence ID" value="QIA08888.1"/>
    <property type="molecule type" value="Genomic_DNA"/>
</dbReference>
<gene>
    <name evidence="2" type="ORF">G0Q07_01910</name>
    <name evidence="3" type="ORF">G0Q07_02400</name>
    <name evidence="4" type="ORF">G0Q07_05270</name>
    <name evidence="5" type="ORF">G0Q07_06555</name>
    <name evidence="6" type="ORF">G0Q07_11705</name>
    <name evidence="7" type="ORF">G0Q07_13695</name>
    <name evidence="8" type="ORF">G0Q07_14695</name>
</gene>
<evidence type="ECO:0000259" key="1">
    <source>
        <dbReference type="Pfam" id="PF01609"/>
    </source>
</evidence>
<dbReference type="KEGG" id="drc:G0Q07_01910"/>
<sequence>MSDCQIIAFSITGESLGIDSEAFLWAKIKSEHADDFPNLIDRSNFNRRRKRLYPFIEELNKTVAGFLNAGEDCFLVDSIPIPVCKNAREQRSRICKENFETAPNKGYSAVNKTWYYGYKLHLLTSANGVFHSMDLSKASVHDVHYLSQVKHSGLNNCILLGDKGYLSSSQQIDLFSSCNVKLETPMRANQKAYTLYPPVFKKFRKRIETLFSQLCDQFMLKRNYAKTLIGLSVRILTKVTSVTLLQYINLKNGKPINNLKYALAV</sequence>